<reference evidence="14 15" key="1">
    <citation type="submission" date="2017-11" db="EMBL/GenBank/DDBJ databases">
        <title>Revised Sequence and Annotation of the Rhodobaca barguzinensis strain alga05 Genome.</title>
        <authorList>
            <person name="Kopejtka K."/>
            <person name="Tomasch J.M."/>
            <person name="Bunk B."/>
            <person name="Koblizek M."/>
        </authorList>
    </citation>
    <scope>NUCLEOTIDE SEQUENCE [LARGE SCALE GENOMIC DNA]</scope>
    <source>
        <strain evidence="15">alga05</strain>
    </source>
</reference>
<dbReference type="PANTHER" id="PTHR30046:SF0">
    <property type="entry name" value="FLAGELLAR M-RING PROTEIN"/>
    <property type="match status" value="1"/>
</dbReference>
<protein>
    <recommendedName>
        <fullName evidence="9">Flagellar M-ring protein</fullName>
    </recommendedName>
</protein>
<evidence type="ECO:0000313" key="14">
    <source>
        <dbReference type="EMBL" id="ATX66774.1"/>
    </source>
</evidence>
<keyword evidence="7 11" id="KW-0472">Membrane</keyword>
<keyword evidence="15" id="KW-1185">Reference proteome</keyword>
<evidence type="ECO:0000256" key="3">
    <source>
        <dbReference type="ARBA" id="ARBA00007971"/>
    </source>
</evidence>
<dbReference type="NCBIfam" id="TIGR00206">
    <property type="entry name" value="fliF"/>
    <property type="match status" value="1"/>
</dbReference>
<feature type="compositionally biased region" description="Low complexity" evidence="10">
    <location>
        <begin position="300"/>
        <end position="309"/>
    </location>
</feature>
<evidence type="ECO:0000256" key="2">
    <source>
        <dbReference type="ARBA" id="ARBA00004651"/>
    </source>
</evidence>
<evidence type="ECO:0000256" key="8">
    <source>
        <dbReference type="ARBA" id="ARBA00023143"/>
    </source>
</evidence>
<dbReference type="Gene3D" id="3.30.300.30">
    <property type="match status" value="1"/>
</dbReference>
<keyword evidence="6 11" id="KW-1133">Transmembrane helix</keyword>
<dbReference type="Pfam" id="PF08345">
    <property type="entry name" value="YscJ_FliF_C"/>
    <property type="match status" value="1"/>
</dbReference>
<keyword evidence="14" id="KW-0282">Flagellum</keyword>
<dbReference type="AlphaFoldDB" id="A0A2K8KBI0"/>
<evidence type="ECO:0000259" key="13">
    <source>
        <dbReference type="Pfam" id="PF08345"/>
    </source>
</evidence>
<comment type="function">
    <text evidence="9">The M ring may be actively involved in energy transduction.</text>
</comment>
<keyword evidence="8 9" id="KW-0975">Bacterial flagellum</keyword>
<gene>
    <name evidence="14" type="primary">fliF</name>
    <name evidence="14" type="ORF">BG454_13880</name>
</gene>
<dbReference type="GO" id="GO:0009431">
    <property type="term" value="C:bacterial-type flagellum basal body, MS ring"/>
    <property type="evidence" value="ECO:0007669"/>
    <property type="project" value="InterPro"/>
</dbReference>
<dbReference type="GO" id="GO:0005886">
    <property type="term" value="C:plasma membrane"/>
    <property type="evidence" value="ECO:0007669"/>
    <property type="project" value="UniProtKB-SubCell"/>
</dbReference>
<keyword evidence="4" id="KW-1003">Cell membrane</keyword>
<dbReference type="InterPro" id="IPR006182">
    <property type="entry name" value="FliF_N_dom"/>
</dbReference>
<evidence type="ECO:0000256" key="9">
    <source>
        <dbReference type="PIRNR" id="PIRNR004862"/>
    </source>
</evidence>
<feature type="transmembrane region" description="Helical" evidence="11">
    <location>
        <begin position="17"/>
        <end position="37"/>
    </location>
</feature>
<dbReference type="STRING" id="441209.GCA_001870665_02558"/>
<sequence>MQQLLSVWNALDGKRRIMAIGASVAMFATIMMLVKVATAPGMSLLYSGLEEAAAGEVIQTLEARGIAYDVRADAIFVPSRLRDETRLMLAANGLPANSHSGYELLESLTGFGTTSQMFDAAYWRAKEGELARTIVASSHIRTARVHIAQASSAGFRRDNVPTASVTVTTTSAVLSGAQARAIRFLVASAVAGMTPDHVSVIDGAGGLVYGPETDASPAASSSDRSQELRRNVERLLEAHVGHGRAVVELSIETLTDKEIIHERRIDPDTRVAISSEVEENSTTSTDSRQQGVTVASNLPDGDAASADGSSESRETQTRQRTNFEVSETRREIERNPGSIRRMTVAVLIDGVRSPAEDGTLSWAPRPPEELEALRELVASAVGFDEARGDVITLRSLPFEPVAAIGTEARTGFFSLNNLDLMSLIKWAFLLAALIVIALFVLRPILRAITEAKGNAAAEDPFEPFSPPLLEPATASPTQFEPMGNDAFEQIDDPVERMRRLIAERGDDSVQVLRHWMDERKEPS</sequence>
<evidence type="ECO:0000256" key="7">
    <source>
        <dbReference type="ARBA" id="ARBA00023136"/>
    </source>
</evidence>
<evidence type="ECO:0000256" key="1">
    <source>
        <dbReference type="ARBA" id="ARBA00004117"/>
    </source>
</evidence>
<evidence type="ECO:0000256" key="6">
    <source>
        <dbReference type="ARBA" id="ARBA00022989"/>
    </source>
</evidence>
<dbReference type="RefSeq" id="WP_071481253.1">
    <property type="nucleotide sequence ID" value="NZ_SODJ01000001.1"/>
</dbReference>
<dbReference type="GO" id="GO:0071973">
    <property type="term" value="P:bacterial-type flagellum-dependent cell motility"/>
    <property type="evidence" value="ECO:0007669"/>
    <property type="project" value="InterPro"/>
</dbReference>
<dbReference type="GO" id="GO:0003774">
    <property type="term" value="F:cytoskeletal motor activity"/>
    <property type="evidence" value="ECO:0007669"/>
    <property type="project" value="InterPro"/>
</dbReference>
<dbReference type="EMBL" id="CP024899">
    <property type="protein sequence ID" value="ATX66774.1"/>
    <property type="molecule type" value="Genomic_DNA"/>
</dbReference>
<feature type="transmembrane region" description="Helical" evidence="11">
    <location>
        <begin position="423"/>
        <end position="441"/>
    </location>
</feature>
<dbReference type="Pfam" id="PF01514">
    <property type="entry name" value="YscJ_FliF"/>
    <property type="match status" value="1"/>
</dbReference>
<dbReference type="Proteomes" id="UP000228948">
    <property type="component" value="Chromosome"/>
</dbReference>
<name>A0A2K8KBI0_9RHOB</name>
<keyword evidence="14" id="KW-0966">Cell projection</keyword>
<dbReference type="InterPro" id="IPR000067">
    <property type="entry name" value="FlgMring_FliF"/>
</dbReference>
<dbReference type="InterPro" id="IPR013556">
    <property type="entry name" value="Flag_M-ring_C"/>
</dbReference>
<keyword evidence="14" id="KW-0969">Cilium</keyword>
<comment type="similarity">
    <text evidence="3 9">Belongs to the FliF family.</text>
</comment>
<feature type="domain" description="Flagellar M-ring N-terminal" evidence="12">
    <location>
        <begin position="38"/>
        <end position="207"/>
    </location>
</feature>
<feature type="domain" description="Flagellar M-ring C-terminal" evidence="13">
    <location>
        <begin position="236"/>
        <end position="398"/>
    </location>
</feature>
<comment type="subcellular location">
    <subcellularLocation>
        <location evidence="1 9">Bacterial flagellum basal body</location>
    </subcellularLocation>
    <subcellularLocation>
        <location evidence="2">Cell membrane</location>
        <topology evidence="2">Multi-pass membrane protein</topology>
    </subcellularLocation>
</comment>
<evidence type="ECO:0000313" key="15">
    <source>
        <dbReference type="Proteomes" id="UP000228948"/>
    </source>
</evidence>
<evidence type="ECO:0000256" key="5">
    <source>
        <dbReference type="ARBA" id="ARBA00022692"/>
    </source>
</evidence>
<dbReference type="PANTHER" id="PTHR30046">
    <property type="entry name" value="FLAGELLAR M-RING PROTEIN"/>
    <property type="match status" value="1"/>
</dbReference>
<dbReference type="KEGG" id="rbg:BG454_13880"/>
<evidence type="ECO:0000256" key="10">
    <source>
        <dbReference type="SAM" id="MobiDB-lite"/>
    </source>
</evidence>
<evidence type="ECO:0000256" key="4">
    <source>
        <dbReference type="ARBA" id="ARBA00022475"/>
    </source>
</evidence>
<keyword evidence="5 11" id="KW-0812">Transmembrane</keyword>
<feature type="region of interest" description="Disordered" evidence="10">
    <location>
        <begin position="270"/>
        <end position="334"/>
    </location>
</feature>
<dbReference type="InterPro" id="IPR043427">
    <property type="entry name" value="YscJ/FliF"/>
</dbReference>
<accession>A0A2K8KBI0</accession>
<dbReference type="InterPro" id="IPR045851">
    <property type="entry name" value="AMP-bd_C_sf"/>
</dbReference>
<evidence type="ECO:0000259" key="12">
    <source>
        <dbReference type="Pfam" id="PF01514"/>
    </source>
</evidence>
<proteinExistence type="inferred from homology"/>
<evidence type="ECO:0000256" key="11">
    <source>
        <dbReference type="SAM" id="Phobius"/>
    </source>
</evidence>
<dbReference type="PRINTS" id="PR01009">
    <property type="entry name" value="FLGMRINGFLIF"/>
</dbReference>
<dbReference type="OrthoDB" id="9807026at2"/>
<dbReference type="PIRSF" id="PIRSF004862">
    <property type="entry name" value="FliF"/>
    <property type="match status" value="1"/>
</dbReference>
<organism evidence="14 15">
    <name type="scientific">Roseinatronobacter bogoriensis subsp. barguzinensis</name>
    <dbReference type="NCBI Taxonomy" id="441209"/>
    <lineage>
        <taxon>Bacteria</taxon>
        <taxon>Pseudomonadati</taxon>
        <taxon>Pseudomonadota</taxon>
        <taxon>Alphaproteobacteria</taxon>
        <taxon>Rhodobacterales</taxon>
        <taxon>Paracoccaceae</taxon>
        <taxon>Roseinatronobacter</taxon>
    </lineage>
</organism>